<evidence type="ECO:0000313" key="2">
    <source>
        <dbReference type="Proteomes" id="UP000054770"/>
    </source>
</evidence>
<protein>
    <submittedName>
        <fullName evidence="1">Uncharacterized protein</fullName>
    </submittedName>
</protein>
<dbReference type="AlphaFoldDB" id="A0A158KSV8"/>
<dbReference type="RefSeq" id="WP_087648833.1">
    <property type="nucleotide sequence ID" value="NZ_FCON02000139.1"/>
</dbReference>
<dbReference type="EMBL" id="FCON02000139">
    <property type="protein sequence ID" value="SAL83521.1"/>
    <property type="molecule type" value="Genomic_DNA"/>
</dbReference>
<keyword evidence="2" id="KW-1185">Reference proteome</keyword>
<comment type="caution">
    <text evidence="1">The sequence shown here is derived from an EMBL/GenBank/DDBJ whole genome shotgun (WGS) entry which is preliminary data.</text>
</comment>
<reference evidence="1" key="1">
    <citation type="submission" date="2016-01" db="EMBL/GenBank/DDBJ databases">
        <authorList>
            <person name="Peeters C."/>
        </authorList>
    </citation>
    <scope>NUCLEOTIDE SEQUENCE [LARGE SCALE GENOMIC DNA]</scope>
    <source>
        <strain evidence="1">LMG 22940</strain>
    </source>
</reference>
<dbReference type="Proteomes" id="UP000054770">
    <property type="component" value="Unassembled WGS sequence"/>
</dbReference>
<proteinExistence type="predicted"/>
<name>A0A158KSV8_9BURK</name>
<accession>A0A158KSV8</accession>
<dbReference type="OrthoDB" id="9093988at2"/>
<organism evidence="1 2">
    <name type="scientific">Caballeronia choica</name>
    <dbReference type="NCBI Taxonomy" id="326476"/>
    <lineage>
        <taxon>Bacteria</taxon>
        <taxon>Pseudomonadati</taxon>
        <taxon>Pseudomonadota</taxon>
        <taxon>Betaproteobacteria</taxon>
        <taxon>Burkholderiales</taxon>
        <taxon>Burkholderiaceae</taxon>
        <taxon>Caballeronia</taxon>
    </lineage>
</organism>
<gene>
    <name evidence="1" type="ORF">AWB68_06944</name>
</gene>
<evidence type="ECO:0000313" key="1">
    <source>
        <dbReference type="EMBL" id="SAL83521.1"/>
    </source>
</evidence>
<sequence>MTWDMRLDPFGNLLPGAPYDDPPGMDPAEQEFLLSMFDTPITIHRSFVEVRESRRICASDRSGNA</sequence>